<dbReference type="InterPro" id="IPR011335">
    <property type="entry name" value="Restrct_endonuc-II-like"/>
</dbReference>
<dbReference type="HAMAP" id="MF_00048">
    <property type="entry name" value="UPF0102"/>
    <property type="match status" value="1"/>
</dbReference>
<evidence type="ECO:0000313" key="4">
    <source>
        <dbReference type="Proteomes" id="UP000035648"/>
    </source>
</evidence>
<accession>A0A0G4B2K4</accession>
<dbReference type="InterPro" id="IPR011856">
    <property type="entry name" value="tRNA_endonuc-like_dom_sf"/>
</dbReference>
<proteinExistence type="inferred from homology"/>
<gene>
    <name evidence="3" type="ORF">UT28_C0001G0295</name>
</gene>
<dbReference type="KEGG" id="bbgw:UT28_C0001G0295"/>
<evidence type="ECO:0000313" key="3">
    <source>
        <dbReference type="EMBL" id="AKM82104.1"/>
    </source>
</evidence>
<dbReference type="Pfam" id="PF02021">
    <property type="entry name" value="UPF0102"/>
    <property type="match status" value="1"/>
</dbReference>
<dbReference type="PANTHER" id="PTHR34039">
    <property type="entry name" value="UPF0102 PROTEIN YRAN"/>
    <property type="match status" value="1"/>
</dbReference>
<dbReference type="GO" id="GO:0003676">
    <property type="term" value="F:nucleic acid binding"/>
    <property type="evidence" value="ECO:0007669"/>
    <property type="project" value="InterPro"/>
</dbReference>
<comment type="similarity">
    <text evidence="1 2">Belongs to the UPF0102 family.</text>
</comment>
<dbReference type="CDD" id="cd20736">
    <property type="entry name" value="PoNe_Nuclease"/>
    <property type="match status" value="1"/>
</dbReference>
<evidence type="ECO:0000256" key="2">
    <source>
        <dbReference type="HAMAP-Rule" id="MF_00048"/>
    </source>
</evidence>
<reference evidence="3 4" key="1">
    <citation type="journal article" date="2015" name="Nature">
        <title>rRNA introns, odd ribosomes, and small enigmatic genomes across a large radiation of phyla.</title>
        <authorList>
            <person name="Brown C.T."/>
            <person name="Hug L.A."/>
            <person name="Thomas B.C."/>
            <person name="Sharon I."/>
            <person name="Castelle C.J."/>
            <person name="Singh A."/>
            <person name="Wilkins M.J."/>
            <person name="Williams K.H."/>
            <person name="Banfield J.F."/>
        </authorList>
    </citation>
    <scope>NUCLEOTIDE SEQUENCE [LARGE SCALE GENOMIC DNA]</scope>
</reference>
<dbReference type="NCBIfam" id="NF009150">
    <property type="entry name" value="PRK12497.1-3"/>
    <property type="match status" value="1"/>
</dbReference>
<dbReference type="Gene3D" id="3.40.1350.10">
    <property type="match status" value="1"/>
</dbReference>
<evidence type="ECO:0000256" key="1">
    <source>
        <dbReference type="ARBA" id="ARBA00006738"/>
    </source>
</evidence>
<organism evidence="3 4">
    <name type="scientific">Berkelbacteria bacterium GW2011_GWE1_39_12</name>
    <dbReference type="NCBI Taxonomy" id="1618337"/>
    <lineage>
        <taxon>Bacteria</taxon>
        <taxon>Candidatus Berkelbacteria</taxon>
    </lineage>
</organism>
<dbReference type="AlphaFoldDB" id="A0A0G4B2K4"/>
<dbReference type="SUPFAM" id="SSF52980">
    <property type="entry name" value="Restriction endonuclease-like"/>
    <property type="match status" value="1"/>
</dbReference>
<dbReference type="InterPro" id="IPR003509">
    <property type="entry name" value="UPF0102_YraN-like"/>
</dbReference>
<dbReference type="EMBL" id="CP011213">
    <property type="protein sequence ID" value="AKM82104.1"/>
    <property type="molecule type" value="Genomic_DNA"/>
</dbReference>
<sequence>MTFQSKSLGNEGEELAKEYLVKKGYKFVKKNLRLVCGEIDLLMEDGDDLVICEVKTKTNDEFGSPQDMVDFFKKKKLVQLAKALWQLYPSHSVRIDVVAINVENESITHIVNAVEES</sequence>
<name>A0A0G4B2K4_9BACT</name>
<dbReference type="STRING" id="1618337.UT28_C0001G0295"/>
<dbReference type="PANTHER" id="PTHR34039:SF1">
    <property type="entry name" value="UPF0102 PROTEIN YRAN"/>
    <property type="match status" value="1"/>
</dbReference>
<dbReference type="Proteomes" id="UP000035648">
    <property type="component" value="Chromosome"/>
</dbReference>
<protein>
    <recommendedName>
        <fullName evidence="2">UPF0102 protein UT28_C0001G0295</fullName>
    </recommendedName>
</protein>